<evidence type="ECO:0000256" key="10">
    <source>
        <dbReference type="ARBA" id="ARBA00023239"/>
    </source>
</evidence>
<feature type="binding site" evidence="12">
    <location>
        <position position="137"/>
    </location>
    <ligand>
        <name>S-adenosyl-L-methionine</name>
        <dbReference type="ChEBI" id="CHEBI:59789"/>
    </ligand>
</feature>
<feature type="binding site" evidence="12">
    <location>
        <position position="113"/>
    </location>
    <ligand>
        <name>GTP</name>
        <dbReference type="ChEBI" id="CHEBI:37565"/>
    </ligand>
</feature>
<evidence type="ECO:0000259" key="13">
    <source>
        <dbReference type="PROSITE" id="PS51918"/>
    </source>
</evidence>
<dbReference type="InterPro" id="IPR040064">
    <property type="entry name" value="MoaA-like"/>
</dbReference>
<keyword evidence="3 12" id="KW-0949">S-adenosyl-L-methionine</keyword>
<feature type="binding site" evidence="12">
    <location>
        <position position="45"/>
    </location>
    <ligand>
        <name>[4Fe-4S] cluster</name>
        <dbReference type="ChEBI" id="CHEBI:49883"/>
        <label>1</label>
        <note>4Fe-4S-S-AdoMet</note>
    </ligand>
</feature>
<dbReference type="PANTHER" id="PTHR22960:SF0">
    <property type="entry name" value="MOLYBDENUM COFACTOR BIOSYNTHESIS PROTEIN 1"/>
    <property type="match status" value="1"/>
</dbReference>
<feature type="binding site" evidence="12">
    <location>
        <begin position="277"/>
        <end position="279"/>
    </location>
    <ligand>
        <name>GTP</name>
        <dbReference type="ChEBI" id="CHEBI:37565"/>
    </ligand>
</feature>
<comment type="pathway">
    <text evidence="12">Cofactor biosynthesis; molybdopterin biosynthesis.</text>
</comment>
<dbReference type="PANTHER" id="PTHR22960">
    <property type="entry name" value="MOLYBDOPTERIN COFACTOR SYNTHESIS PROTEIN A"/>
    <property type="match status" value="1"/>
</dbReference>
<feature type="binding site" evidence="12">
    <location>
        <position position="289"/>
    </location>
    <ligand>
        <name>[4Fe-4S] cluster</name>
        <dbReference type="ChEBI" id="CHEBI:49883"/>
        <label>2</label>
        <note>4Fe-4S-substrate</note>
    </ligand>
</feature>
<dbReference type="GO" id="GO:0061798">
    <property type="term" value="F:GTP 3',8'-cyclase activity"/>
    <property type="evidence" value="ECO:0007669"/>
    <property type="project" value="UniProtKB-UniRule"/>
</dbReference>
<comment type="similarity">
    <text evidence="12">Belongs to the radical SAM superfamily. MoaA family.</text>
</comment>
<dbReference type="GO" id="GO:0051539">
    <property type="term" value="F:4 iron, 4 sulfur cluster binding"/>
    <property type="evidence" value="ECO:0007669"/>
    <property type="project" value="UniProtKB-UniRule"/>
</dbReference>
<dbReference type="InterPro" id="IPR006638">
    <property type="entry name" value="Elp3/MiaA/NifB-like_rSAM"/>
</dbReference>
<evidence type="ECO:0000256" key="1">
    <source>
        <dbReference type="ARBA" id="ARBA00012167"/>
    </source>
</evidence>
<dbReference type="SFLD" id="SFLDG01067">
    <property type="entry name" value="SPASM/twitch_domain_containing"/>
    <property type="match status" value="1"/>
</dbReference>
<dbReference type="EC" id="4.1.99.22" evidence="1 12"/>
<feature type="binding site" evidence="12">
    <location>
        <position position="86"/>
    </location>
    <ligand>
        <name>S-adenosyl-L-methionine</name>
        <dbReference type="ChEBI" id="CHEBI:59789"/>
    </ligand>
</feature>
<dbReference type="Pfam" id="PF06463">
    <property type="entry name" value="Mob_synth_C"/>
    <property type="match status" value="1"/>
</dbReference>
<dbReference type="PROSITE" id="PS01305">
    <property type="entry name" value="MOAA_NIFB_PQQE"/>
    <property type="match status" value="1"/>
</dbReference>
<feature type="binding site" evidence="12">
    <location>
        <position position="275"/>
    </location>
    <ligand>
        <name>[4Fe-4S] cluster</name>
        <dbReference type="ChEBI" id="CHEBI:49883"/>
        <label>2</label>
        <note>4Fe-4S-substrate</note>
    </ligand>
</feature>
<feature type="binding site" evidence="12">
    <location>
        <position position="38"/>
    </location>
    <ligand>
        <name>[4Fe-4S] cluster</name>
        <dbReference type="ChEBI" id="CHEBI:49883"/>
        <label>1</label>
        <note>4Fe-4S-S-AdoMet</note>
    </ligand>
</feature>
<keyword evidence="2 12" id="KW-0004">4Fe-4S</keyword>
<evidence type="ECO:0000256" key="5">
    <source>
        <dbReference type="ARBA" id="ARBA00022741"/>
    </source>
</evidence>
<dbReference type="GO" id="GO:0006777">
    <property type="term" value="P:Mo-molybdopterin cofactor biosynthetic process"/>
    <property type="evidence" value="ECO:0007669"/>
    <property type="project" value="UniProtKB-UniRule"/>
</dbReference>
<dbReference type="InterPro" id="IPR007197">
    <property type="entry name" value="rSAM"/>
</dbReference>
<dbReference type="Pfam" id="PF04055">
    <property type="entry name" value="Radical_SAM"/>
    <property type="match status" value="1"/>
</dbReference>
<keyword evidence="10 12" id="KW-0456">Lyase</keyword>
<keyword evidence="8 12" id="KW-0342">GTP-binding</keyword>
<sequence>MTTPSPAERPTDSAIADPLVDRFDRVHRSLRISVTDRCNLRCFYCMPEIGAEFAPRATLLTFEEIRRIADVLASRCGIRDVRLTGGEPLVRKDLPRLVEMLASIDALDDLSLTTNGILLEQFAEPLRRAGLKRLNISIDTLDEVNFQKVSRRSGINQVIRGIDAAIATGFETIKLNTTAVKGVTESEIISLVQFAIERNVQIRFIEFMPLDTDRCWRTENVLSGETIGAMIERAFGPLVPVPPPVASQPATDFRLPGGQSIGLIQSVTKPFCDACDRIRLTADGAIRNCLFSQQEFSIRELLRRGLRDDELVDQFRRAVAAKAAGHGIDDGDFSPPERPMYSIGG</sequence>
<dbReference type="InterPro" id="IPR013785">
    <property type="entry name" value="Aldolase_TIM"/>
</dbReference>
<evidence type="ECO:0000256" key="7">
    <source>
        <dbReference type="ARBA" id="ARBA00023014"/>
    </source>
</evidence>
<proteinExistence type="inferred from homology"/>
<dbReference type="InterPro" id="IPR000385">
    <property type="entry name" value="MoaA_NifB_PqqE_Fe-S-bd_CS"/>
</dbReference>
<dbReference type="UniPathway" id="UPA00344"/>
<dbReference type="KEGG" id="snep:Enr13x_10390"/>
<dbReference type="HAMAP" id="MF_01225_B">
    <property type="entry name" value="MoaA_B"/>
    <property type="match status" value="1"/>
</dbReference>
<evidence type="ECO:0000256" key="9">
    <source>
        <dbReference type="ARBA" id="ARBA00023150"/>
    </source>
</evidence>
<dbReference type="InterPro" id="IPR058240">
    <property type="entry name" value="rSAM_sf"/>
</dbReference>
<dbReference type="InterPro" id="IPR013483">
    <property type="entry name" value="MoaA"/>
</dbReference>
<reference evidence="14 15" key="1">
    <citation type="submission" date="2019-03" db="EMBL/GenBank/DDBJ databases">
        <title>Deep-cultivation of Planctomycetes and their phenomic and genomic characterization uncovers novel biology.</title>
        <authorList>
            <person name="Wiegand S."/>
            <person name="Jogler M."/>
            <person name="Boedeker C."/>
            <person name="Pinto D."/>
            <person name="Vollmers J."/>
            <person name="Rivas-Marin E."/>
            <person name="Kohn T."/>
            <person name="Peeters S.H."/>
            <person name="Heuer A."/>
            <person name="Rast P."/>
            <person name="Oberbeckmann S."/>
            <person name="Bunk B."/>
            <person name="Jeske O."/>
            <person name="Meyerdierks A."/>
            <person name="Storesund J.E."/>
            <person name="Kallscheuer N."/>
            <person name="Luecker S."/>
            <person name="Lage O.M."/>
            <person name="Pohl T."/>
            <person name="Merkel B.J."/>
            <person name="Hornburger P."/>
            <person name="Mueller R.-W."/>
            <person name="Bruemmer F."/>
            <person name="Labrenz M."/>
            <person name="Spormann A.M."/>
            <person name="Op den Camp H."/>
            <person name="Overmann J."/>
            <person name="Amann R."/>
            <person name="Jetten M.S.M."/>
            <person name="Mascher T."/>
            <person name="Medema M.H."/>
            <person name="Devos D.P."/>
            <person name="Kaster A.-K."/>
            <person name="Ovreas L."/>
            <person name="Rohde M."/>
            <person name="Galperin M.Y."/>
            <person name="Jogler C."/>
        </authorList>
    </citation>
    <scope>NUCLEOTIDE SEQUENCE [LARGE SCALE GENOMIC DNA]</scope>
    <source>
        <strain evidence="14 15">Enr13</strain>
    </source>
</reference>
<keyword evidence="6 12" id="KW-0408">Iron</keyword>
<dbReference type="GO" id="GO:0005525">
    <property type="term" value="F:GTP binding"/>
    <property type="evidence" value="ECO:0007669"/>
    <property type="project" value="UniProtKB-UniRule"/>
</dbReference>
<protein>
    <recommendedName>
        <fullName evidence="1 12">GTP 3',8-cyclase</fullName>
        <ecNumber evidence="1 12">4.1.99.22</ecNumber>
    </recommendedName>
    <alternativeName>
        <fullName evidence="12">Molybdenum cofactor biosynthesis protein A</fullName>
    </alternativeName>
</protein>
<dbReference type="GO" id="GO:0061799">
    <property type="term" value="F:cyclic pyranopterin monophosphate synthase activity"/>
    <property type="evidence" value="ECO:0007669"/>
    <property type="project" value="TreeGrafter"/>
</dbReference>
<evidence type="ECO:0000256" key="2">
    <source>
        <dbReference type="ARBA" id="ARBA00022485"/>
    </source>
</evidence>
<feature type="binding site" evidence="12">
    <location>
        <position position="174"/>
    </location>
    <ligand>
        <name>GTP</name>
        <dbReference type="ChEBI" id="CHEBI:37565"/>
    </ligand>
</feature>
<evidence type="ECO:0000256" key="11">
    <source>
        <dbReference type="ARBA" id="ARBA00048697"/>
    </source>
</evidence>
<dbReference type="InterPro" id="IPR050105">
    <property type="entry name" value="MoCo_biosynth_MoaA/MoaC"/>
</dbReference>
<dbReference type="CDD" id="cd01335">
    <property type="entry name" value="Radical_SAM"/>
    <property type="match status" value="1"/>
</dbReference>
<dbReference type="RefSeq" id="WP_231744096.1">
    <property type="nucleotide sequence ID" value="NZ_CP037423.1"/>
</dbReference>
<feature type="domain" description="Radical SAM core" evidence="13">
    <location>
        <begin position="22"/>
        <end position="238"/>
    </location>
</feature>
<dbReference type="SFLD" id="SFLDG01386">
    <property type="entry name" value="main_SPASM_domain-containing"/>
    <property type="match status" value="1"/>
</dbReference>
<evidence type="ECO:0000256" key="8">
    <source>
        <dbReference type="ARBA" id="ARBA00023134"/>
    </source>
</evidence>
<keyword evidence="7 12" id="KW-0411">Iron-sulfur</keyword>
<gene>
    <name evidence="14" type="primary">moaA_1</name>
    <name evidence="12" type="synonym">moaA</name>
    <name evidence="14" type="ORF">Enr13x_10390</name>
</gene>
<keyword evidence="15" id="KW-1185">Reference proteome</keyword>
<dbReference type="SUPFAM" id="SSF102114">
    <property type="entry name" value="Radical SAM enzymes"/>
    <property type="match status" value="1"/>
</dbReference>
<keyword evidence="4 12" id="KW-0479">Metal-binding</keyword>
<evidence type="ECO:0000313" key="14">
    <source>
        <dbReference type="EMBL" id="QDV41201.1"/>
    </source>
</evidence>
<comment type="cofactor">
    <cofactor evidence="12">
        <name>[4Fe-4S] cluster</name>
        <dbReference type="ChEBI" id="CHEBI:49883"/>
    </cofactor>
    <text evidence="12">Binds 2 [4Fe-4S] clusters. Binds 1 [4Fe-4S] cluster coordinated with 3 cysteines and an exchangeable S-adenosyl-L-methionine and 1 [4Fe-4S] cluster coordinated with 3 cysteines and the GTP-derived substrate.</text>
</comment>
<comment type="subunit">
    <text evidence="12">Monomer and homodimer.</text>
</comment>
<feature type="binding site" evidence="12">
    <location>
        <position position="44"/>
    </location>
    <ligand>
        <name>S-adenosyl-L-methionine</name>
        <dbReference type="ChEBI" id="CHEBI:59789"/>
    </ligand>
</feature>
<dbReference type="CDD" id="cd21117">
    <property type="entry name" value="Twitch_MoaA"/>
    <property type="match status" value="1"/>
</dbReference>
<evidence type="ECO:0000313" key="15">
    <source>
        <dbReference type="Proteomes" id="UP000319004"/>
    </source>
</evidence>
<comment type="catalytic activity">
    <reaction evidence="11 12">
        <text>GTP + AH2 + S-adenosyl-L-methionine = (8S)-3',8-cyclo-7,8-dihydroguanosine 5'-triphosphate + 5'-deoxyadenosine + L-methionine + A + H(+)</text>
        <dbReference type="Rhea" id="RHEA:49576"/>
        <dbReference type="ChEBI" id="CHEBI:13193"/>
        <dbReference type="ChEBI" id="CHEBI:15378"/>
        <dbReference type="ChEBI" id="CHEBI:17319"/>
        <dbReference type="ChEBI" id="CHEBI:17499"/>
        <dbReference type="ChEBI" id="CHEBI:37565"/>
        <dbReference type="ChEBI" id="CHEBI:57844"/>
        <dbReference type="ChEBI" id="CHEBI:59789"/>
        <dbReference type="ChEBI" id="CHEBI:131766"/>
        <dbReference type="EC" id="4.1.99.22"/>
    </reaction>
</comment>
<evidence type="ECO:0000256" key="12">
    <source>
        <dbReference type="HAMAP-Rule" id="MF_01225"/>
    </source>
</evidence>
<dbReference type="Gene3D" id="3.20.20.70">
    <property type="entry name" value="Aldolase class I"/>
    <property type="match status" value="1"/>
</dbReference>
<dbReference type="GO" id="GO:0046872">
    <property type="term" value="F:metal ion binding"/>
    <property type="evidence" value="ECO:0007669"/>
    <property type="project" value="UniProtKB-KW"/>
</dbReference>
<keyword evidence="5 12" id="KW-0547">Nucleotide-binding</keyword>
<comment type="function">
    <text evidence="12">Catalyzes the cyclization of GTP to (8S)-3',8-cyclo-7,8-dihydroguanosine 5'-triphosphate.</text>
</comment>
<dbReference type="InterPro" id="IPR010505">
    <property type="entry name" value="MoaA_twitch"/>
</dbReference>
<feature type="binding site" evidence="12">
    <location>
        <position position="42"/>
    </location>
    <ligand>
        <name>[4Fe-4S] cluster</name>
        <dbReference type="ChEBI" id="CHEBI:49883"/>
        <label>1</label>
        <note>4Fe-4S-S-AdoMet</note>
    </ligand>
</feature>
<feature type="binding site" evidence="12">
    <location>
        <position position="208"/>
    </location>
    <ligand>
        <name>S-adenosyl-L-methionine</name>
        <dbReference type="ChEBI" id="CHEBI:59789"/>
    </ligand>
</feature>
<feature type="binding site" evidence="12">
    <location>
        <position position="272"/>
    </location>
    <ligand>
        <name>[4Fe-4S] cluster</name>
        <dbReference type="ChEBI" id="CHEBI:49883"/>
        <label>2</label>
        <note>4Fe-4S-substrate</note>
    </ligand>
</feature>
<dbReference type="NCBIfam" id="TIGR02666">
    <property type="entry name" value="moaA"/>
    <property type="match status" value="1"/>
</dbReference>
<dbReference type="Proteomes" id="UP000319004">
    <property type="component" value="Chromosome"/>
</dbReference>
<dbReference type="SMART" id="SM00729">
    <property type="entry name" value="Elp3"/>
    <property type="match status" value="1"/>
</dbReference>
<evidence type="ECO:0000256" key="3">
    <source>
        <dbReference type="ARBA" id="ARBA00022691"/>
    </source>
</evidence>
<dbReference type="SFLD" id="SFLDG01383">
    <property type="entry name" value="cyclic_pyranopterin_phosphate"/>
    <property type="match status" value="1"/>
</dbReference>
<dbReference type="GO" id="GO:1904047">
    <property type="term" value="F:S-adenosyl-L-methionine binding"/>
    <property type="evidence" value="ECO:0007669"/>
    <property type="project" value="UniProtKB-UniRule"/>
</dbReference>
<feature type="binding site" evidence="12">
    <location>
        <position position="31"/>
    </location>
    <ligand>
        <name>GTP</name>
        <dbReference type="ChEBI" id="CHEBI:37565"/>
    </ligand>
</feature>
<dbReference type="AlphaFoldDB" id="A0A518HK50"/>
<accession>A0A518HK50</accession>
<evidence type="ECO:0000256" key="6">
    <source>
        <dbReference type="ARBA" id="ARBA00023004"/>
    </source>
</evidence>
<name>A0A518HK50_9BACT</name>
<evidence type="ECO:0000256" key="4">
    <source>
        <dbReference type="ARBA" id="ARBA00022723"/>
    </source>
</evidence>
<keyword evidence="9 12" id="KW-0501">Molybdenum cofactor biosynthesis</keyword>
<dbReference type="PROSITE" id="PS51918">
    <property type="entry name" value="RADICAL_SAM"/>
    <property type="match status" value="1"/>
</dbReference>
<dbReference type="SFLD" id="SFLDS00029">
    <property type="entry name" value="Radical_SAM"/>
    <property type="match status" value="1"/>
</dbReference>
<dbReference type="EMBL" id="CP037423">
    <property type="protein sequence ID" value="QDV41201.1"/>
    <property type="molecule type" value="Genomic_DNA"/>
</dbReference>
<feature type="binding site" evidence="12">
    <location>
        <position position="82"/>
    </location>
    <ligand>
        <name>GTP</name>
        <dbReference type="ChEBI" id="CHEBI:37565"/>
    </ligand>
</feature>
<organism evidence="14 15">
    <name type="scientific">Stieleria neptunia</name>
    <dbReference type="NCBI Taxonomy" id="2527979"/>
    <lineage>
        <taxon>Bacteria</taxon>
        <taxon>Pseudomonadati</taxon>
        <taxon>Planctomycetota</taxon>
        <taxon>Planctomycetia</taxon>
        <taxon>Pirellulales</taxon>
        <taxon>Pirellulaceae</taxon>
        <taxon>Stieleria</taxon>
    </lineage>
</organism>